<dbReference type="AlphaFoldDB" id="A0AA88A9F5"/>
<sequence>MMQIFNILKSVKLVDGLVINRYLYNTNIDTSLPFPRKMGVKFAYSRHHCVGWMSAKLPLVMLSDDGMNEIFIPHGRGAVTGRGVLGFPANLLVCKLLSARHYWSSGLSGWLLARCGWGSALVAGSAQWLKRWNRLAASFLGVADELVWRLDWLVSWRCQLLD</sequence>
<protein>
    <submittedName>
        <fullName evidence="1">Uncharacterized protein</fullName>
    </submittedName>
</protein>
<proteinExistence type="predicted"/>
<comment type="caution">
    <text evidence="1">The sequence shown here is derived from an EMBL/GenBank/DDBJ whole genome shotgun (WGS) entry which is preliminary data.</text>
</comment>
<organism evidence="1 2">
    <name type="scientific">Ficus carica</name>
    <name type="common">Common fig</name>
    <dbReference type="NCBI Taxonomy" id="3494"/>
    <lineage>
        <taxon>Eukaryota</taxon>
        <taxon>Viridiplantae</taxon>
        <taxon>Streptophyta</taxon>
        <taxon>Embryophyta</taxon>
        <taxon>Tracheophyta</taxon>
        <taxon>Spermatophyta</taxon>
        <taxon>Magnoliopsida</taxon>
        <taxon>eudicotyledons</taxon>
        <taxon>Gunneridae</taxon>
        <taxon>Pentapetalae</taxon>
        <taxon>rosids</taxon>
        <taxon>fabids</taxon>
        <taxon>Rosales</taxon>
        <taxon>Moraceae</taxon>
        <taxon>Ficeae</taxon>
        <taxon>Ficus</taxon>
    </lineage>
</organism>
<dbReference type="Proteomes" id="UP001187192">
    <property type="component" value="Unassembled WGS sequence"/>
</dbReference>
<evidence type="ECO:0000313" key="1">
    <source>
        <dbReference type="EMBL" id="GMN48215.1"/>
    </source>
</evidence>
<dbReference type="EMBL" id="BTGU01000027">
    <property type="protein sequence ID" value="GMN48215.1"/>
    <property type="molecule type" value="Genomic_DNA"/>
</dbReference>
<evidence type="ECO:0000313" key="2">
    <source>
        <dbReference type="Proteomes" id="UP001187192"/>
    </source>
</evidence>
<name>A0AA88A9F5_FICCA</name>
<reference evidence="1" key="1">
    <citation type="submission" date="2023-07" db="EMBL/GenBank/DDBJ databases">
        <title>draft genome sequence of fig (Ficus carica).</title>
        <authorList>
            <person name="Takahashi T."/>
            <person name="Nishimura K."/>
        </authorList>
    </citation>
    <scope>NUCLEOTIDE SEQUENCE</scope>
</reference>
<gene>
    <name evidence="1" type="ORF">TIFTF001_017393</name>
</gene>
<accession>A0AA88A9F5</accession>
<keyword evidence="2" id="KW-1185">Reference proteome</keyword>